<dbReference type="CDD" id="cd11058">
    <property type="entry name" value="CYP60B-like"/>
    <property type="match status" value="1"/>
</dbReference>
<dbReference type="PRINTS" id="PR00385">
    <property type="entry name" value="P450"/>
</dbReference>
<dbReference type="InterPro" id="IPR002401">
    <property type="entry name" value="Cyt_P450_E_grp-I"/>
</dbReference>
<organism evidence="7 8">
    <name type="scientific">Didymella heteroderae</name>
    <dbReference type="NCBI Taxonomy" id="1769908"/>
    <lineage>
        <taxon>Eukaryota</taxon>
        <taxon>Fungi</taxon>
        <taxon>Dikarya</taxon>
        <taxon>Ascomycota</taxon>
        <taxon>Pezizomycotina</taxon>
        <taxon>Dothideomycetes</taxon>
        <taxon>Pleosporomycetidae</taxon>
        <taxon>Pleosporales</taxon>
        <taxon>Pleosporineae</taxon>
        <taxon>Didymellaceae</taxon>
        <taxon>Didymella</taxon>
    </lineage>
</organism>
<dbReference type="EMBL" id="SWKV01000042">
    <property type="protein sequence ID" value="KAF3037521.1"/>
    <property type="molecule type" value="Genomic_DNA"/>
</dbReference>
<keyword evidence="3 6" id="KW-0349">Heme</keyword>
<dbReference type="PANTHER" id="PTHR24305:SF210">
    <property type="entry name" value="CYTOCHROME P450 MONOOXYGENASE ASQL-RELATED"/>
    <property type="match status" value="1"/>
</dbReference>
<dbReference type="InterPro" id="IPR050121">
    <property type="entry name" value="Cytochrome_P450_monoxygenase"/>
</dbReference>
<evidence type="ECO:0000256" key="2">
    <source>
        <dbReference type="ARBA" id="ARBA00010617"/>
    </source>
</evidence>
<dbReference type="OrthoDB" id="1470350at2759"/>
<dbReference type="Proteomes" id="UP000758155">
    <property type="component" value="Unassembled WGS sequence"/>
</dbReference>
<dbReference type="PRINTS" id="PR00463">
    <property type="entry name" value="EP450I"/>
</dbReference>
<comment type="cofactor">
    <cofactor evidence="1 6">
        <name>heme</name>
        <dbReference type="ChEBI" id="CHEBI:30413"/>
    </cofactor>
</comment>
<keyword evidence="8" id="KW-1185">Reference proteome</keyword>
<comment type="similarity">
    <text evidence="2">Belongs to the cytochrome P450 family.</text>
</comment>
<dbReference type="InterPro" id="IPR036396">
    <property type="entry name" value="Cyt_P450_sf"/>
</dbReference>
<evidence type="ECO:0000256" key="4">
    <source>
        <dbReference type="ARBA" id="ARBA00022723"/>
    </source>
</evidence>
<dbReference type="AlphaFoldDB" id="A0A9P5C0H9"/>
<keyword evidence="4 6" id="KW-0479">Metal-binding</keyword>
<comment type="caution">
    <text evidence="7">The sequence shown here is derived from an EMBL/GenBank/DDBJ whole genome shotgun (WGS) entry which is preliminary data.</text>
</comment>
<evidence type="ECO:0000256" key="1">
    <source>
        <dbReference type="ARBA" id="ARBA00001971"/>
    </source>
</evidence>
<evidence type="ECO:0000313" key="8">
    <source>
        <dbReference type="Proteomes" id="UP000758155"/>
    </source>
</evidence>
<keyword evidence="5 6" id="KW-0408">Iron</keyword>
<dbReference type="PANTHER" id="PTHR24305">
    <property type="entry name" value="CYTOCHROME P450"/>
    <property type="match status" value="1"/>
</dbReference>
<name>A0A9P5C0H9_9PLEO</name>
<dbReference type="GO" id="GO:0020037">
    <property type="term" value="F:heme binding"/>
    <property type="evidence" value="ECO:0007669"/>
    <property type="project" value="InterPro"/>
</dbReference>
<protein>
    <recommendedName>
        <fullName evidence="9">Cytochrome P450</fullName>
    </recommendedName>
</protein>
<dbReference type="GO" id="GO:0016705">
    <property type="term" value="F:oxidoreductase activity, acting on paired donors, with incorporation or reduction of molecular oxygen"/>
    <property type="evidence" value="ECO:0007669"/>
    <property type="project" value="InterPro"/>
</dbReference>
<proteinExistence type="inferred from homology"/>
<dbReference type="GO" id="GO:0004497">
    <property type="term" value="F:monooxygenase activity"/>
    <property type="evidence" value="ECO:0007669"/>
    <property type="project" value="InterPro"/>
</dbReference>
<reference evidence="7" key="1">
    <citation type="submission" date="2019-04" db="EMBL/GenBank/DDBJ databases">
        <title>Sequencing of skin fungus with MAO and IRED activity.</title>
        <authorList>
            <person name="Marsaioli A.J."/>
            <person name="Bonatto J.M.C."/>
            <person name="Reis Junior O."/>
        </authorList>
    </citation>
    <scope>NUCLEOTIDE SEQUENCE</scope>
    <source>
        <strain evidence="7">28M1</strain>
    </source>
</reference>
<dbReference type="SUPFAM" id="SSF48264">
    <property type="entry name" value="Cytochrome P450"/>
    <property type="match status" value="1"/>
</dbReference>
<gene>
    <name evidence="7" type="ORF">E8E12_007436</name>
</gene>
<dbReference type="Gene3D" id="1.10.630.10">
    <property type="entry name" value="Cytochrome P450"/>
    <property type="match status" value="1"/>
</dbReference>
<evidence type="ECO:0000313" key="7">
    <source>
        <dbReference type="EMBL" id="KAF3037521.1"/>
    </source>
</evidence>
<evidence type="ECO:0000256" key="5">
    <source>
        <dbReference type="ARBA" id="ARBA00023004"/>
    </source>
</evidence>
<dbReference type="Pfam" id="PF00067">
    <property type="entry name" value="p450"/>
    <property type="match status" value="1"/>
</dbReference>
<feature type="binding site" description="axial binding residue" evidence="6">
    <location>
        <position position="388"/>
    </location>
    <ligand>
        <name>heme</name>
        <dbReference type="ChEBI" id="CHEBI:30413"/>
    </ligand>
    <ligandPart>
        <name>Fe</name>
        <dbReference type="ChEBI" id="CHEBI:18248"/>
    </ligandPart>
</feature>
<accession>A0A9P5C0H9</accession>
<sequence length="467" mass="52632">MQSGKYHLKLHAMHERYGPIVRVAPDELSFIDHEAWKDIYSNRNIHKDATWTGNEEKDHPISIVSTDEATHLRNRRALTGAFTEHAVAEHAPILEDLVKTMMQRFKEAIDASSRCATLNVVDWLNWLTFDISGVLSFGESFDSVKSGRAHPWVDISCNFGKGIALMASINFFYPLNRILKLTMPKAVMEKMRYHKQLIHEKFLQRLGMEQKAKAQDYVGSVMAYNEEKGEVKISKEEIEANMTLLIFAGSETTSSAMAAILTELLRNPGVLEKATKEVRSAFASEEDITAASVSKLEYLTAVIQEGIRMGPPAGIGVPRITPKEGAKILGQLVPGRTFVAVNQYPAFRSTRNFTSPDSFIPERFLVNSPFTADRLEAFEPFLVGRHKCIGQKLAWAIMRLTLARLLYAFNLEPTHNVPDFGMQKTYIFWEKAPLKVNFRIADSESGKRASATQIARRPETDVFDYGL</sequence>
<evidence type="ECO:0000256" key="6">
    <source>
        <dbReference type="PIRSR" id="PIRSR602401-1"/>
    </source>
</evidence>
<evidence type="ECO:0000256" key="3">
    <source>
        <dbReference type="ARBA" id="ARBA00022617"/>
    </source>
</evidence>
<dbReference type="InterPro" id="IPR001128">
    <property type="entry name" value="Cyt_P450"/>
</dbReference>
<dbReference type="GO" id="GO:0005506">
    <property type="term" value="F:iron ion binding"/>
    <property type="evidence" value="ECO:0007669"/>
    <property type="project" value="InterPro"/>
</dbReference>
<evidence type="ECO:0008006" key="9">
    <source>
        <dbReference type="Google" id="ProtNLM"/>
    </source>
</evidence>